<evidence type="ECO:0000313" key="3">
    <source>
        <dbReference type="EMBL" id="MCB8882342.1"/>
    </source>
</evidence>
<sequence length="315" mass="33635">MTTQKAYRLHSYGGPECIRLDDVPVPTPGTSQVLVAVSAVGMNPFDWKVREGYAKDFMHLNLPATMGVDFVGTVAALGEGSSRFKIGDRVMTLSTSLGAYAEHIAVDEAILARVPDGLGDIEAATLPIPGLTAWTAMYEAGDPQPGMRVLIHGASGTTGAFAVQFAKAAGAYVIGTASGKNRDYVLGLGADEFIDYRTETFEKRVKDIDLVLDFVLLGGDMNTTDRSWIVLKPNGAIVSVADPAILGKIPDGHRGFFPHIQADANRLETIADQLARGEIKSKVARVFRRAELLDAMAINQAGGTTGRLIVDFKIA</sequence>
<dbReference type="InterPro" id="IPR020843">
    <property type="entry name" value="ER"/>
</dbReference>
<dbReference type="Pfam" id="PF13602">
    <property type="entry name" value="ADH_zinc_N_2"/>
    <property type="match status" value="1"/>
</dbReference>
<dbReference type="SUPFAM" id="SSF51735">
    <property type="entry name" value="NAD(P)-binding Rossmann-fold domains"/>
    <property type="match status" value="1"/>
</dbReference>
<dbReference type="PANTHER" id="PTHR44154:SF1">
    <property type="entry name" value="QUINONE OXIDOREDUCTASE"/>
    <property type="match status" value="1"/>
</dbReference>
<feature type="domain" description="Enoyl reductase (ER)" evidence="2">
    <location>
        <begin position="13"/>
        <end position="310"/>
    </location>
</feature>
<reference evidence="3 4" key="1">
    <citation type="journal article" date="2021" name="Microorganisms">
        <title>Acidisoma silvae sp. nov. and Acidisomacellulosilytica sp. nov., Two Acidophilic Bacteria Isolated from Decaying Wood, Hydrolyzing Cellulose and Producing Poly-3-hydroxybutyrate.</title>
        <authorList>
            <person name="Mieszkin S."/>
            <person name="Pouder E."/>
            <person name="Uroz S."/>
            <person name="Simon-Colin C."/>
            <person name="Alain K."/>
        </authorList>
    </citation>
    <scope>NUCLEOTIDE SEQUENCE [LARGE SCALE GENOMIC DNA]</scope>
    <source>
        <strain evidence="3 4">HW T5.17</strain>
    </source>
</reference>
<gene>
    <name evidence="3" type="ORF">ACELLULO517_18990</name>
</gene>
<dbReference type="Pfam" id="PF08240">
    <property type="entry name" value="ADH_N"/>
    <property type="match status" value="1"/>
</dbReference>
<proteinExistence type="predicted"/>
<dbReference type="Proteomes" id="UP000721844">
    <property type="component" value="Unassembled WGS sequence"/>
</dbReference>
<dbReference type="InterPro" id="IPR013154">
    <property type="entry name" value="ADH-like_N"/>
</dbReference>
<comment type="caution">
    <text evidence="3">The sequence shown here is derived from an EMBL/GenBank/DDBJ whole genome shotgun (WGS) entry which is preliminary data.</text>
</comment>
<dbReference type="CDD" id="cd05289">
    <property type="entry name" value="MDR_like_2"/>
    <property type="match status" value="1"/>
</dbReference>
<dbReference type="RefSeq" id="WP_227309003.1">
    <property type="nucleotide sequence ID" value="NZ_JAESVA010000007.1"/>
</dbReference>
<protein>
    <submittedName>
        <fullName evidence="3">NADP-dependent oxidoreductase</fullName>
    </submittedName>
</protein>
<name>A0A963Z5R3_9PROT</name>
<evidence type="ECO:0000259" key="2">
    <source>
        <dbReference type="SMART" id="SM00829"/>
    </source>
</evidence>
<dbReference type="SUPFAM" id="SSF50129">
    <property type="entry name" value="GroES-like"/>
    <property type="match status" value="1"/>
</dbReference>
<dbReference type="EMBL" id="JAESVA010000007">
    <property type="protein sequence ID" value="MCB8882342.1"/>
    <property type="molecule type" value="Genomic_DNA"/>
</dbReference>
<keyword evidence="4" id="KW-1185">Reference proteome</keyword>
<dbReference type="InterPro" id="IPR011032">
    <property type="entry name" value="GroES-like_sf"/>
</dbReference>
<dbReference type="InterPro" id="IPR036291">
    <property type="entry name" value="NAD(P)-bd_dom_sf"/>
</dbReference>
<keyword evidence="1" id="KW-0521">NADP</keyword>
<dbReference type="SMART" id="SM00829">
    <property type="entry name" value="PKS_ER"/>
    <property type="match status" value="1"/>
</dbReference>
<organism evidence="3 4">
    <name type="scientific">Acidisoma cellulosilyticum</name>
    <dbReference type="NCBI Taxonomy" id="2802395"/>
    <lineage>
        <taxon>Bacteria</taxon>
        <taxon>Pseudomonadati</taxon>
        <taxon>Pseudomonadota</taxon>
        <taxon>Alphaproteobacteria</taxon>
        <taxon>Acetobacterales</taxon>
        <taxon>Acidocellaceae</taxon>
        <taxon>Acidisoma</taxon>
    </lineage>
</organism>
<dbReference type="GO" id="GO:0016491">
    <property type="term" value="F:oxidoreductase activity"/>
    <property type="evidence" value="ECO:0007669"/>
    <property type="project" value="InterPro"/>
</dbReference>
<accession>A0A963Z5R3</accession>
<evidence type="ECO:0000313" key="4">
    <source>
        <dbReference type="Proteomes" id="UP000721844"/>
    </source>
</evidence>
<dbReference type="InterPro" id="IPR051603">
    <property type="entry name" value="Zinc-ADH_QOR/CCCR"/>
</dbReference>
<dbReference type="Gene3D" id="3.40.50.720">
    <property type="entry name" value="NAD(P)-binding Rossmann-like Domain"/>
    <property type="match status" value="1"/>
</dbReference>
<evidence type="ECO:0000256" key="1">
    <source>
        <dbReference type="ARBA" id="ARBA00022857"/>
    </source>
</evidence>
<dbReference type="Gene3D" id="3.90.180.10">
    <property type="entry name" value="Medium-chain alcohol dehydrogenases, catalytic domain"/>
    <property type="match status" value="1"/>
</dbReference>
<dbReference type="AlphaFoldDB" id="A0A963Z5R3"/>
<dbReference type="PANTHER" id="PTHR44154">
    <property type="entry name" value="QUINONE OXIDOREDUCTASE"/>
    <property type="match status" value="1"/>
</dbReference>